<dbReference type="Gene3D" id="3.30.40.10">
    <property type="entry name" value="Zinc/RING finger domain, C3HC4 (zinc finger)"/>
    <property type="match status" value="1"/>
</dbReference>
<gene>
    <name evidence="4" type="primary">FGENESH: predicted gene_10.195</name>
    <name evidence="4" type="ORF">BN2166_0053580</name>
</gene>
<dbReference type="InterPro" id="IPR013083">
    <property type="entry name" value="Znf_RING/FYVE/PHD"/>
</dbReference>
<feature type="region of interest" description="Disordered" evidence="2">
    <location>
        <begin position="1"/>
        <end position="354"/>
    </location>
</feature>
<dbReference type="PANTHER" id="PTHR46171:SF3">
    <property type="entry name" value="GH10160P"/>
    <property type="match status" value="1"/>
</dbReference>
<feature type="domain" description="RING-type" evidence="3">
    <location>
        <begin position="1306"/>
        <end position="1347"/>
    </location>
</feature>
<feature type="compositionally biased region" description="Low complexity" evidence="2">
    <location>
        <begin position="604"/>
        <end position="637"/>
    </location>
</feature>
<feature type="region of interest" description="Disordered" evidence="2">
    <location>
        <begin position="518"/>
        <end position="691"/>
    </location>
</feature>
<dbReference type="EMBL" id="CWKI01000010">
    <property type="protein sequence ID" value="CTR09497.1"/>
    <property type="molecule type" value="Genomic_DNA"/>
</dbReference>
<feature type="compositionally biased region" description="Low complexity" evidence="2">
    <location>
        <begin position="316"/>
        <end position="333"/>
    </location>
</feature>
<protein>
    <submittedName>
        <fullName evidence="4">BY PROTMAP: gi|472584271|gb|EMS21877.1| zinc finger, RING-type protein [Rhodosporidium toruloides NP11] gi|647394403|emb|CDR35632.1| RHTO0S01e03686g1_1 [Rhodosporidium toruloides]</fullName>
    </submittedName>
</protein>
<evidence type="ECO:0000256" key="1">
    <source>
        <dbReference type="PROSITE-ProRule" id="PRU00175"/>
    </source>
</evidence>
<dbReference type="Pfam" id="PF13639">
    <property type="entry name" value="zf-RING_2"/>
    <property type="match status" value="1"/>
</dbReference>
<evidence type="ECO:0000256" key="2">
    <source>
        <dbReference type="SAM" id="MobiDB-lite"/>
    </source>
</evidence>
<feature type="region of interest" description="Disordered" evidence="2">
    <location>
        <begin position="1151"/>
        <end position="1180"/>
    </location>
</feature>
<dbReference type="OMA" id="KEERCAI"/>
<keyword evidence="1" id="KW-0479">Metal-binding</keyword>
<feature type="compositionally biased region" description="Low complexity" evidence="2">
    <location>
        <begin position="283"/>
        <end position="309"/>
    </location>
</feature>
<feature type="compositionally biased region" description="Polar residues" evidence="2">
    <location>
        <begin position="143"/>
        <end position="155"/>
    </location>
</feature>
<keyword evidence="1" id="KW-0863">Zinc-finger</keyword>
<feature type="region of interest" description="Disordered" evidence="2">
    <location>
        <begin position="731"/>
        <end position="785"/>
    </location>
</feature>
<dbReference type="PROSITE" id="PS50089">
    <property type="entry name" value="ZF_RING_2"/>
    <property type="match status" value="1"/>
</dbReference>
<feature type="compositionally biased region" description="Polar residues" evidence="2">
    <location>
        <begin position="674"/>
        <end position="687"/>
    </location>
</feature>
<dbReference type="SUPFAM" id="SSF57850">
    <property type="entry name" value="RING/U-box"/>
    <property type="match status" value="1"/>
</dbReference>
<feature type="compositionally biased region" description="Basic and acidic residues" evidence="2">
    <location>
        <begin position="772"/>
        <end position="785"/>
    </location>
</feature>
<organism evidence="4 5">
    <name type="scientific">Rhodotorula toruloides</name>
    <name type="common">Yeast</name>
    <name type="synonym">Rhodosporidium toruloides</name>
    <dbReference type="NCBI Taxonomy" id="5286"/>
    <lineage>
        <taxon>Eukaryota</taxon>
        <taxon>Fungi</taxon>
        <taxon>Dikarya</taxon>
        <taxon>Basidiomycota</taxon>
        <taxon>Pucciniomycotina</taxon>
        <taxon>Microbotryomycetes</taxon>
        <taxon>Sporidiobolales</taxon>
        <taxon>Sporidiobolaceae</taxon>
        <taxon>Rhodotorula</taxon>
    </lineage>
</organism>
<feature type="region of interest" description="Disordered" evidence="2">
    <location>
        <begin position="809"/>
        <end position="862"/>
    </location>
</feature>
<dbReference type="STRING" id="5286.A0A0K3CLC5"/>
<feature type="compositionally biased region" description="Low complexity" evidence="2">
    <location>
        <begin position="372"/>
        <end position="383"/>
    </location>
</feature>
<feature type="compositionally biased region" description="Basic and acidic residues" evidence="2">
    <location>
        <begin position="518"/>
        <end position="541"/>
    </location>
</feature>
<proteinExistence type="predicted"/>
<dbReference type="SMART" id="SM00184">
    <property type="entry name" value="RING"/>
    <property type="match status" value="1"/>
</dbReference>
<accession>A0A0K3CLC5</accession>
<feature type="compositionally biased region" description="Low complexity" evidence="2">
    <location>
        <begin position="228"/>
        <end position="237"/>
    </location>
</feature>
<dbReference type="InterPro" id="IPR001841">
    <property type="entry name" value="Znf_RING"/>
</dbReference>
<feature type="compositionally biased region" description="Low complexity" evidence="2">
    <location>
        <begin position="812"/>
        <end position="825"/>
    </location>
</feature>
<feature type="compositionally biased region" description="Polar residues" evidence="2">
    <location>
        <begin position="1041"/>
        <end position="1053"/>
    </location>
</feature>
<keyword evidence="5" id="KW-1185">Reference proteome</keyword>
<feature type="compositionally biased region" description="Basic and acidic residues" evidence="2">
    <location>
        <begin position="958"/>
        <end position="971"/>
    </location>
</feature>
<reference evidence="4 5" key="1">
    <citation type="submission" date="2015-07" db="EMBL/GenBank/DDBJ databases">
        <authorList>
            <person name="Cajimat M.N.B."/>
            <person name="Milazzo M.L."/>
            <person name="Fulhorst C.F."/>
        </authorList>
    </citation>
    <scope>NUCLEOTIDE SEQUENCE [LARGE SCALE GENOMIC DNA]</scope>
    <source>
        <strain evidence="4">Single colony</strain>
    </source>
</reference>
<dbReference type="GO" id="GO:0016567">
    <property type="term" value="P:protein ubiquitination"/>
    <property type="evidence" value="ECO:0007669"/>
    <property type="project" value="TreeGrafter"/>
</dbReference>
<feature type="compositionally biased region" description="Low complexity" evidence="2">
    <location>
        <begin position="390"/>
        <end position="400"/>
    </location>
</feature>
<dbReference type="GO" id="GO:0061630">
    <property type="term" value="F:ubiquitin protein ligase activity"/>
    <property type="evidence" value="ECO:0007669"/>
    <property type="project" value="TreeGrafter"/>
</dbReference>
<feature type="region of interest" description="Disordered" evidence="2">
    <location>
        <begin position="372"/>
        <end position="404"/>
    </location>
</feature>
<keyword evidence="1" id="KW-0862">Zinc</keyword>
<evidence type="ECO:0000313" key="5">
    <source>
        <dbReference type="Proteomes" id="UP000199069"/>
    </source>
</evidence>
<dbReference type="GO" id="GO:0008270">
    <property type="term" value="F:zinc ion binding"/>
    <property type="evidence" value="ECO:0007669"/>
    <property type="project" value="UniProtKB-KW"/>
</dbReference>
<feature type="compositionally biased region" description="Basic and acidic residues" evidence="2">
    <location>
        <begin position="238"/>
        <end position="255"/>
    </location>
</feature>
<dbReference type="PANTHER" id="PTHR46171">
    <property type="entry name" value="GH10160P"/>
    <property type="match status" value="1"/>
</dbReference>
<feature type="region of interest" description="Disordered" evidence="2">
    <location>
        <begin position="893"/>
        <end position="1064"/>
    </location>
</feature>
<dbReference type="Proteomes" id="UP000199069">
    <property type="component" value="Unassembled WGS sequence"/>
</dbReference>
<feature type="compositionally biased region" description="Basic and acidic residues" evidence="2">
    <location>
        <begin position="988"/>
        <end position="1004"/>
    </location>
</feature>
<name>A0A0K3CLC5_RHOTO</name>
<evidence type="ECO:0000313" key="4">
    <source>
        <dbReference type="EMBL" id="CTR09497.1"/>
    </source>
</evidence>
<feature type="compositionally biased region" description="Basic and acidic residues" evidence="2">
    <location>
        <begin position="75"/>
        <end position="93"/>
    </location>
</feature>
<evidence type="ECO:0000259" key="3">
    <source>
        <dbReference type="PROSITE" id="PS50089"/>
    </source>
</evidence>
<feature type="compositionally biased region" description="Pro residues" evidence="2">
    <location>
        <begin position="588"/>
        <end position="597"/>
    </location>
</feature>
<sequence>MASHASSLGPYASVVPLTPSAAPSLPQKPLPEVAERSATSNGRPAPPGSPDTEMTAPGAMLPTPPASLPTLAGRLDVRTAPHGVEETQERDSAESSAESESADREGGEGGRGNTPPFAFDGVGGEGDLGRARTGDEGDVGMSDETTALAVTSLAQPPTPPSGPFSTSAPITRSFRARYASSSTDSLPLAESDAVPHAAHKRSHSNVSPSTGLTPPASYDFDTNVGMFSPPSLSLDLTLPRDEPRDGDAWLRRAEEGTAEPTRRPSLAKRWRSSFSHDQDRAQPTTSTSAVSATAPATSAHAGRFSSTSLLRRRTRPTTSTEAPPIAALPASAPTLQLDRERGGSKRRRSSTLLSEDSLDNRRSIRIAPWLGSSSASANSTSRAPVEPVLSRSNSSNVESSGHSDFRTIGRRARLSLNWLGNSASREEQQPPFAALHDAALPSPPSASREVFPLVRAPTFTRPFASPSTHLDSTSASSVDLLEHSSRMTLHARRSSDLSTRGEGLLREAAGVLRRAEETFGRASREVRRTEESRERDRERLVAQRLPSVGGLPMPEEASGGRPVVGVRLGEGWLPRPSHATASTFEAPQSPPSSQPPPVRRRRFSFSSPLTSSNPSNQEPQSPDGASTSSSSASSRARQFITQLRARRPRLSRNSTAVSPPEDGPAGDSRLSLARTESSTTTLRSWTLPSPPLVSGLVGSSFDEDFEAAEAARLNRHLLERRRVVQDLDMRPTAPLASPPHEPTSQAQPAGSLWGEPGSPQASSHRGFPRLRGPTERANERWRRGEQPISTSSITTATMSATAPFLSPWRRQSSVAPTTPAVTTVRPSPPPLDDGISRGNADAFFRRRGESPSPRSRRMRNDIDGMMSTRALNAAEEGAAGESTTSARFARPLGRPAFRLPQPNSSRSSSRPRVFFDEPDEAPPSDWLAAPMGPFMLPSGSEGRRMVFPHPANPAGPSERSETSYARDERLASESMGRQRSAASLGRFGPDHLFELSPPRDEEPPRLSTWSRARMPWDEPVPRRTPGSRFNPFGDFAPPATSHESAQAPASSANERYPDFGIPPRRSSLADALAHFGTRTSSDGTSRSTLSGDAVLRRRHAGTGALANAVDTAFPTGQARTETVEDRLAQHRQSRFERLQALRRERNAMRALLSGTSPPDSTPAGWSEAANEPASPPRSPGWRRAGLANFLRGLGGRGFISIFDDDFASFWGRDSAALDSRNYVDDDEFDTSYEALIRLSERLGDAKPRGMSAEKLAALRRFKYTEWPMPERPSTSTPLPVASTSATKMDEDLPAFARRGLEKEERCAICLDDYGDDDDCMLGHCGHGFHEDCLTMALKEKGTCPVCRHDHTVDRPAAL</sequence>